<evidence type="ECO:0000313" key="4">
    <source>
        <dbReference type="Proteomes" id="UP000175691"/>
    </source>
</evidence>
<dbReference type="STRING" id="1656094.BFC18_11310"/>
<organism evidence="3 4">
    <name type="scientific">Alteromonas confluentis</name>
    <dbReference type="NCBI Taxonomy" id="1656094"/>
    <lineage>
        <taxon>Bacteria</taxon>
        <taxon>Pseudomonadati</taxon>
        <taxon>Pseudomonadota</taxon>
        <taxon>Gammaproteobacteria</taxon>
        <taxon>Alteromonadales</taxon>
        <taxon>Alteromonadaceae</taxon>
        <taxon>Alteromonas/Salinimonas group</taxon>
        <taxon>Alteromonas</taxon>
    </lineage>
</organism>
<reference evidence="3 4" key="1">
    <citation type="submission" date="2016-08" db="EMBL/GenBank/DDBJ databases">
        <authorList>
            <person name="Seilhamer J.J."/>
        </authorList>
    </citation>
    <scope>NUCLEOTIDE SEQUENCE [LARGE SCALE GENOMIC DNA]</scope>
    <source>
        <strain evidence="3 4">KCTC 42603</strain>
    </source>
</reference>
<feature type="compositionally biased region" description="Basic and acidic residues" evidence="1">
    <location>
        <begin position="95"/>
        <end position="140"/>
    </location>
</feature>
<dbReference type="AlphaFoldDB" id="A0A1E7ZC38"/>
<dbReference type="OrthoDB" id="6336666at2"/>
<name>A0A1E7ZC38_9ALTE</name>
<accession>A0A1E7ZC38</accession>
<feature type="chain" id="PRO_5009209658" description="Zinc resistance-associated protein" evidence="2">
    <location>
        <begin position="29"/>
        <end position="140"/>
    </location>
</feature>
<dbReference type="EMBL" id="MDHN01000021">
    <property type="protein sequence ID" value="OFC71014.1"/>
    <property type="molecule type" value="Genomic_DNA"/>
</dbReference>
<sequence>MKRSLKKIGLVSIAAVFMGASINGLALAANSDDDKADRMEQTVPPMMHKMMKDIELTDAQKQKLETLKEKQKALRDEFWTVFTDEQKTAMLQKMMSREQRDMRGGPRGEGRHDKGPRDKGERKRWRDAAPEDTPKTDAEQ</sequence>
<protein>
    <recommendedName>
        <fullName evidence="5">Zinc resistance-associated protein</fullName>
    </recommendedName>
</protein>
<evidence type="ECO:0000313" key="3">
    <source>
        <dbReference type="EMBL" id="OFC71014.1"/>
    </source>
</evidence>
<keyword evidence="4" id="KW-1185">Reference proteome</keyword>
<feature type="region of interest" description="Disordered" evidence="1">
    <location>
        <begin position="90"/>
        <end position="140"/>
    </location>
</feature>
<evidence type="ECO:0000256" key="1">
    <source>
        <dbReference type="SAM" id="MobiDB-lite"/>
    </source>
</evidence>
<dbReference type="Proteomes" id="UP000175691">
    <property type="component" value="Unassembled WGS sequence"/>
</dbReference>
<comment type="caution">
    <text evidence="3">The sequence shown here is derived from an EMBL/GenBank/DDBJ whole genome shotgun (WGS) entry which is preliminary data.</text>
</comment>
<keyword evidence="2" id="KW-0732">Signal</keyword>
<evidence type="ECO:0000256" key="2">
    <source>
        <dbReference type="SAM" id="SignalP"/>
    </source>
</evidence>
<dbReference type="RefSeq" id="WP_070125408.1">
    <property type="nucleotide sequence ID" value="NZ_MDHN01000021.1"/>
</dbReference>
<feature type="signal peptide" evidence="2">
    <location>
        <begin position="1"/>
        <end position="28"/>
    </location>
</feature>
<gene>
    <name evidence="3" type="ORF">BFC18_11310</name>
</gene>
<proteinExistence type="predicted"/>
<evidence type="ECO:0008006" key="5">
    <source>
        <dbReference type="Google" id="ProtNLM"/>
    </source>
</evidence>